<dbReference type="CDD" id="cd04301">
    <property type="entry name" value="NAT_SF"/>
    <property type="match status" value="1"/>
</dbReference>
<dbReference type="Pfam" id="PF13508">
    <property type="entry name" value="Acetyltransf_7"/>
    <property type="match status" value="1"/>
</dbReference>
<accession>A0A8J2YMG8</accession>
<dbReference type="GO" id="GO:0016747">
    <property type="term" value="F:acyltransferase activity, transferring groups other than amino-acyl groups"/>
    <property type="evidence" value="ECO:0007669"/>
    <property type="project" value="InterPro"/>
</dbReference>
<evidence type="ECO:0000313" key="2">
    <source>
        <dbReference type="EMBL" id="GGE53221.1"/>
    </source>
</evidence>
<reference evidence="2" key="2">
    <citation type="submission" date="2020-09" db="EMBL/GenBank/DDBJ databases">
        <authorList>
            <person name="Sun Q."/>
            <person name="Sedlacek I."/>
        </authorList>
    </citation>
    <scope>NUCLEOTIDE SEQUENCE</scope>
    <source>
        <strain evidence="2">CCM 7684</strain>
    </source>
</reference>
<dbReference type="EMBL" id="BMCP01000006">
    <property type="protein sequence ID" value="GGE53221.1"/>
    <property type="molecule type" value="Genomic_DNA"/>
</dbReference>
<keyword evidence="3" id="KW-1185">Reference proteome</keyword>
<evidence type="ECO:0000259" key="1">
    <source>
        <dbReference type="PROSITE" id="PS51186"/>
    </source>
</evidence>
<proteinExistence type="predicted"/>
<gene>
    <name evidence="2" type="ORF">GCM10007276_32840</name>
</gene>
<dbReference type="RefSeq" id="WP_188410912.1">
    <property type="nucleotide sequence ID" value="NZ_BMCP01000006.1"/>
</dbReference>
<dbReference type="AlphaFoldDB" id="A0A8J2YMG8"/>
<evidence type="ECO:0000313" key="3">
    <source>
        <dbReference type="Proteomes" id="UP000602745"/>
    </source>
</evidence>
<dbReference type="PROSITE" id="PS51186">
    <property type="entry name" value="GNAT"/>
    <property type="match status" value="1"/>
</dbReference>
<reference evidence="2" key="1">
    <citation type="journal article" date="2014" name="Int. J. Syst. Evol. Microbiol.">
        <title>Complete genome sequence of Corynebacterium casei LMG S-19264T (=DSM 44701T), isolated from a smear-ripened cheese.</title>
        <authorList>
            <consortium name="US DOE Joint Genome Institute (JGI-PGF)"/>
            <person name="Walter F."/>
            <person name="Albersmeier A."/>
            <person name="Kalinowski J."/>
            <person name="Ruckert C."/>
        </authorList>
    </citation>
    <scope>NUCLEOTIDE SEQUENCE</scope>
    <source>
        <strain evidence="2">CCM 7684</strain>
    </source>
</reference>
<dbReference type="InterPro" id="IPR016181">
    <property type="entry name" value="Acyl_CoA_acyltransferase"/>
</dbReference>
<dbReference type="Proteomes" id="UP000602745">
    <property type="component" value="Unassembled WGS sequence"/>
</dbReference>
<dbReference type="SUPFAM" id="SSF55729">
    <property type="entry name" value="Acyl-CoA N-acyltransferases (Nat)"/>
    <property type="match status" value="1"/>
</dbReference>
<feature type="domain" description="N-acetyltransferase" evidence="1">
    <location>
        <begin position="2"/>
        <end position="145"/>
    </location>
</feature>
<name>A0A8J2YMG8_9RHOB</name>
<dbReference type="InterPro" id="IPR000182">
    <property type="entry name" value="GNAT_dom"/>
</dbReference>
<sequence length="174" mass="18636">MAFIRDEAPADAGARELLLDRCFGPRRRAKTSEKLRRGRLPAEGLALAAEDHDGRLVGTLRLWHVDAGRGCPALLLGPLAVAPDLQGEGLGSRLMREALLRAREFGHQAVLLVGDAPYYARFGFQPELTKGLWLPGPVEAGRFLAHEIVPGALAGVHGLVTATGQKIKPLARAA</sequence>
<comment type="caution">
    <text evidence="2">The sequence shown here is derived from an EMBL/GenBank/DDBJ whole genome shotgun (WGS) entry which is preliminary data.</text>
</comment>
<protein>
    <submittedName>
        <fullName evidence="2">N-acetyltransferase</fullName>
    </submittedName>
</protein>
<organism evidence="2 3">
    <name type="scientific">Agaricicola taiwanensis</name>
    <dbReference type="NCBI Taxonomy" id="591372"/>
    <lineage>
        <taxon>Bacteria</taxon>
        <taxon>Pseudomonadati</taxon>
        <taxon>Pseudomonadota</taxon>
        <taxon>Alphaproteobacteria</taxon>
        <taxon>Rhodobacterales</taxon>
        <taxon>Paracoccaceae</taxon>
        <taxon>Agaricicola</taxon>
    </lineage>
</organism>
<dbReference type="Gene3D" id="3.40.630.30">
    <property type="match status" value="1"/>
</dbReference>